<reference evidence="2 3" key="1">
    <citation type="journal article" date="2014" name="BMC Genomics">
        <title>Genome based analysis of type-I polyketide synthase and nonribosomal peptide synthetase gene clusters in seven strains of five representative Nocardia species.</title>
        <authorList>
            <person name="Komaki H."/>
            <person name="Ichikawa N."/>
            <person name="Hosoyama A."/>
            <person name="Takahashi-Nakaguchi A."/>
            <person name="Matsuzawa T."/>
            <person name="Suzuki K."/>
            <person name="Fujita N."/>
            <person name="Gonoi T."/>
        </authorList>
    </citation>
    <scope>NUCLEOTIDE SEQUENCE [LARGE SCALE GENOMIC DNA]</scope>
    <source>
        <strain evidence="2 3">NBRC 15531</strain>
    </source>
</reference>
<dbReference type="InterPro" id="IPR041726">
    <property type="entry name" value="ACAD10_11_N"/>
</dbReference>
<comment type="caution">
    <text evidence="2">The sequence shown here is derived from an EMBL/GenBank/DDBJ whole genome shotgun (WGS) entry which is preliminary data.</text>
</comment>
<dbReference type="Gene3D" id="3.90.1200.10">
    <property type="match status" value="1"/>
</dbReference>
<dbReference type="EMBL" id="BAFO02000032">
    <property type="protein sequence ID" value="GAD85982.1"/>
    <property type="molecule type" value="Genomic_DNA"/>
</dbReference>
<dbReference type="GeneID" id="91517666"/>
<evidence type="ECO:0000313" key="2">
    <source>
        <dbReference type="EMBL" id="GAD85982.1"/>
    </source>
</evidence>
<dbReference type="AlphaFoldDB" id="U5E7M2"/>
<keyword evidence="3" id="KW-1185">Reference proteome</keyword>
<evidence type="ECO:0000313" key="3">
    <source>
        <dbReference type="Proteomes" id="UP000017048"/>
    </source>
</evidence>
<accession>U5E7M2</accession>
<feature type="domain" description="Aminoglycoside phosphotransferase" evidence="1">
    <location>
        <begin position="30"/>
        <end position="252"/>
    </location>
</feature>
<dbReference type="PANTHER" id="PTHR47829">
    <property type="entry name" value="HYDROLASE, PUTATIVE (AFU_ORTHOLOGUE AFUA_1G12880)-RELATED"/>
    <property type="match status" value="1"/>
</dbReference>
<organism evidence="2 3">
    <name type="scientific">Nocardia asteroides NBRC 15531</name>
    <dbReference type="NCBI Taxonomy" id="1110697"/>
    <lineage>
        <taxon>Bacteria</taxon>
        <taxon>Bacillati</taxon>
        <taxon>Actinomycetota</taxon>
        <taxon>Actinomycetes</taxon>
        <taxon>Mycobacteriales</taxon>
        <taxon>Nocardiaceae</taxon>
        <taxon>Nocardia</taxon>
    </lineage>
</organism>
<dbReference type="InterPro" id="IPR052898">
    <property type="entry name" value="ACAD10-like"/>
</dbReference>
<protein>
    <submittedName>
        <fullName evidence="2">Phosphotransferase</fullName>
    </submittedName>
</protein>
<dbReference type="STRING" id="1824.SAMN05444423_102637"/>
<dbReference type="PANTHER" id="PTHR47829:SF1">
    <property type="entry name" value="HAD FAMILY PHOSPHATASE"/>
    <property type="match status" value="1"/>
</dbReference>
<dbReference type="InterPro" id="IPR011009">
    <property type="entry name" value="Kinase-like_dom_sf"/>
</dbReference>
<gene>
    <name evidence="2" type="ORF">NCAST_32_04690</name>
</gene>
<dbReference type="CDD" id="cd05154">
    <property type="entry name" value="ACAD10_11_N-like"/>
    <property type="match status" value="1"/>
</dbReference>
<dbReference type="GO" id="GO:0016740">
    <property type="term" value="F:transferase activity"/>
    <property type="evidence" value="ECO:0007669"/>
    <property type="project" value="UniProtKB-KW"/>
</dbReference>
<dbReference type="eggNOG" id="COG3173">
    <property type="taxonomic scope" value="Bacteria"/>
</dbReference>
<proteinExistence type="predicted"/>
<sequence>MPEQTIAVDAGAVRTWLADLGIPAVAPLRFQRIGLGQSNLTYLVTDAADARWVLRRPPLGHILASAHDVVREARILSALAGTGVPVPRVHGSTTDARYAEVPLVLMDYVDGRTVDTMQVAEALTPSERGEIAAAMPDALAAVHAVDLERHGLHELAGRKPYAPRQLTRWARQLEQSKTRELPRLDDLTRRLSAAIPEQREVTLVHGDFHLRNLMFHRDRPEIVAVLDWELSTLGDPLADMGTLLTYWPEPGETSGGDFAPSTLPGFPNRADMAKRYLDVTGRDPAALAFWHVLGLWKLAIIGEGVRRRALDRPDNAGAAGIPTAARIDAVIEQAVDLAHVAGI</sequence>
<dbReference type="Gene3D" id="3.30.200.20">
    <property type="entry name" value="Phosphorylase Kinase, domain 1"/>
    <property type="match status" value="1"/>
</dbReference>
<dbReference type="Pfam" id="PF01636">
    <property type="entry name" value="APH"/>
    <property type="match status" value="1"/>
</dbReference>
<dbReference type="SUPFAM" id="SSF56112">
    <property type="entry name" value="Protein kinase-like (PK-like)"/>
    <property type="match status" value="1"/>
</dbReference>
<dbReference type="OrthoDB" id="3806873at2"/>
<dbReference type="RefSeq" id="WP_022566848.1">
    <property type="nucleotide sequence ID" value="NZ_BAFO02000032.1"/>
</dbReference>
<dbReference type="Proteomes" id="UP000017048">
    <property type="component" value="Unassembled WGS sequence"/>
</dbReference>
<name>U5E7M2_NOCAS</name>
<evidence type="ECO:0000259" key="1">
    <source>
        <dbReference type="Pfam" id="PF01636"/>
    </source>
</evidence>
<dbReference type="InterPro" id="IPR002575">
    <property type="entry name" value="Aminoglycoside_PTrfase"/>
</dbReference>